<evidence type="ECO:0000313" key="3">
    <source>
        <dbReference type="Proteomes" id="UP001497623"/>
    </source>
</evidence>
<dbReference type="Proteomes" id="UP001497623">
    <property type="component" value="Unassembled WGS sequence"/>
</dbReference>
<reference evidence="2 3" key="1">
    <citation type="submission" date="2024-05" db="EMBL/GenBank/DDBJ databases">
        <authorList>
            <person name="Wallberg A."/>
        </authorList>
    </citation>
    <scope>NUCLEOTIDE SEQUENCE [LARGE SCALE GENOMIC DNA]</scope>
</reference>
<organism evidence="2 3">
    <name type="scientific">Meganyctiphanes norvegica</name>
    <name type="common">Northern krill</name>
    <name type="synonym">Thysanopoda norvegica</name>
    <dbReference type="NCBI Taxonomy" id="48144"/>
    <lineage>
        <taxon>Eukaryota</taxon>
        <taxon>Metazoa</taxon>
        <taxon>Ecdysozoa</taxon>
        <taxon>Arthropoda</taxon>
        <taxon>Crustacea</taxon>
        <taxon>Multicrustacea</taxon>
        <taxon>Malacostraca</taxon>
        <taxon>Eumalacostraca</taxon>
        <taxon>Eucarida</taxon>
        <taxon>Euphausiacea</taxon>
        <taxon>Euphausiidae</taxon>
        <taxon>Meganyctiphanes</taxon>
    </lineage>
</organism>
<comment type="caution">
    <text evidence="2">The sequence shown here is derived from an EMBL/GenBank/DDBJ whole genome shotgun (WGS) entry which is preliminary data.</text>
</comment>
<feature type="region of interest" description="Disordered" evidence="1">
    <location>
        <begin position="380"/>
        <end position="416"/>
    </location>
</feature>
<dbReference type="EMBL" id="CAXKWB010027928">
    <property type="protein sequence ID" value="CAL4132839.1"/>
    <property type="molecule type" value="Genomic_DNA"/>
</dbReference>
<evidence type="ECO:0000256" key="1">
    <source>
        <dbReference type="SAM" id="MobiDB-lite"/>
    </source>
</evidence>
<evidence type="ECO:0000313" key="2">
    <source>
        <dbReference type="EMBL" id="CAL4132839.1"/>
    </source>
</evidence>
<gene>
    <name evidence="2" type="ORF">MNOR_LOCUS27074</name>
</gene>
<accession>A0AAV2RR17</accession>
<proteinExistence type="predicted"/>
<feature type="compositionally biased region" description="Polar residues" evidence="1">
    <location>
        <begin position="380"/>
        <end position="392"/>
    </location>
</feature>
<keyword evidence="3" id="KW-1185">Reference proteome</keyword>
<feature type="non-terminal residue" evidence="2">
    <location>
        <position position="1"/>
    </location>
</feature>
<feature type="compositionally biased region" description="Basic residues" evidence="1">
    <location>
        <begin position="393"/>
        <end position="416"/>
    </location>
</feature>
<sequence>RRPSKIRRSECSVGGERSCRLLFTKSEDAMKDKITSYGCDAGFCVSQTSEKPTTPAEFGIDFKNGCLNFDVQASGSKTIDPETPADLIIEKNVGGAKSTAQNELVDKLQETLNPNIQHFGIGIIKNVTSAKTEVDPIIHVNNENDLNRFIKLHNDSNTPVMAERIKVAPESQHIDNIDKLDKLSSPKSANVFNNEILKNDAKNAIGFSTPILKIDVDYSQSLATPTHDQNPSKSGWVSIPCVAPTLNADKYLGNFTSSVKVLLTPTDSPINSSSCSCSCTECDFSPPSAARAKTISQTIDSNDDNDMESETQMPNIIDVVIDPIIVENESQIQEKFEPQMQENIVESSSKSAINIIARNESLTSTPKDLTPLSVRSNVTAISGVSPLPSSTPRPRHKHKHDHHHHHHNHHKHHQSMHHLTVHSNSHHHVTSDGDILITSTPMNRQYSAEELVKEEISSVGSDIDSVNSDFCGKRSRFVMSDLCGSDQSGNHYSLSNNMLIGDPTISYESKKLPTVGGAMYITGKIGSGSREVMDDMESANNSEDQCKLHLGTDASPKLHLGTDASPEVWMMDESVLLPRRASSVDETLFRVISQESPICLSLN</sequence>
<dbReference type="AlphaFoldDB" id="A0AAV2RR17"/>
<name>A0AAV2RR17_MEGNR</name>
<protein>
    <submittedName>
        <fullName evidence="2">Uncharacterized protein</fullName>
    </submittedName>
</protein>